<dbReference type="CDD" id="cd16649">
    <property type="entry name" value="mRING-HC-C3HC5_CGRF1-like"/>
    <property type="match status" value="1"/>
</dbReference>
<dbReference type="PROSITE" id="PS51297">
    <property type="entry name" value="K_BOX"/>
    <property type="match status" value="1"/>
</dbReference>
<dbReference type="Proteomes" id="UP000030762">
    <property type="component" value="Unassembled WGS sequence"/>
</dbReference>
<dbReference type="eggNOG" id="ENOG502R55T">
    <property type="taxonomic scope" value="Eukaryota"/>
</dbReference>
<dbReference type="GO" id="GO:0006511">
    <property type="term" value="P:ubiquitin-dependent protein catabolic process"/>
    <property type="evidence" value="ECO:0007669"/>
    <property type="project" value="TreeGrafter"/>
</dbReference>
<dbReference type="PANTHER" id="PTHR22696">
    <property type="entry name" value="E3 UBIQUITIN-PROTEIN LIGASE RNF26"/>
    <property type="match status" value="1"/>
</dbReference>
<dbReference type="InterPro" id="IPR013083">
    <property type="entry name" value="Znf_RING/FYVE/PHD"/>
</dbReference>
<dbReference type="PROSITE" id="PS50089">
    <property type="entry name" value="ZF_RING_2"/>
    <property type="match status" value="1"/>
</dbReference>
<dbReference type="InterPro" id="IPR002487">
    <property type="entry name" value="TF_Kbox"/>
</dbReference>
<dbReference type="RefSeq" id="XP_008607319.1">
    <property type="nucleotide sequence ID" value="XM_008609097.1"/>
</dbReference>
<dbReference type="AlphaFoldDB" id="T0S2N8"/>
<dbReference type="InterPro" id="IPR035979">
    <property type="entry name" value="RBD_domain_sf"/>
</dbReference>
<dbReference type="PANTHER" id="PTHR22696:SF1">
    <property type="entry name" value="E3 UBIQUITIN-PROTEIN LIGASE RNF26"/>
    <property type="match status" value="1"/>
</dbReference>
<feature type="region of interest" description="Disordered" evidence="3">
    <location>
        <begin position="204"/>
        <end position="238"/>
    </location>
</feature>
<dbReference type="GO" id="GO:0005634">
    <property type="term" value="C:nucleus"/>
    <property type="evidence" value="ECO:0007669"/>
    <property type="project" value="InterPro"/>
</dbReference>
<feature type="domain" description="K-box" evidence="5">
    <location>
        <begin position="559"/>
        <end position="668"/>
    </location>
</feature>
<keyword evidence="1" id="KW-0862">Zinc</keyword>
<dbReference type="InterPro" id="IPR000504">
    <property type="entry name" value="RRM_dom"/>
</dbReference>
<dbReference type="SUPFAM" id="SSF54928">
    <property type="entry name" value="RNA-binding domain, RBD"/>
    <property type="match status" value="1"/>
</dbReference>
<evidence type="ECO:0008006" key="8">
    <source>
        <dbReference type="Google" id="ProtNLM"/>
    </source>
</evidence>
<dbReference type="InParanoid" id="T0S2N8"/>
<evidence type="ECO:0000256" key="3">
    <source>
        <dbReference type="SAM" id="MobiDB-lite"/>
    </source>
</evidence>
<dbReference type="Pfam" id="PF13920">
    <property type="entry name" value="zf-C3HC4_3"/>
    <property type="match status" value="1"/>
</dbReference>
<feature type="compositionally biased region" description="Acidic residues" evidence="3">
    <location>
        <begin position="220"/>
        <end position="231"/>
    </location>
</feature>
<gene>
    <name evidence="6" type="ORF">SDRG_03463</name>
</gene>
<evidence type="ECO:0000259" key="4">
    <source>
        <dbReference type="PROSITE" id="PS50089"/>
    </source>
</evidence>
<evidence type="ECO:0000313" key="6">
    <source>
        <dbReference type="EMBL" id="EQC39258.1"/>
    </source>
</evidence>
<dbReference type="GO" id="GO:0008270">
    <property type="term" value="F:zinc ion binding"/>
    <property type="evidence" value="ECO:0007669"/>
    <property type="project" value="UniProtKB-KW"/>
</dbReference>
<keyword evidence="1" id="KW-0479">Metal-binding</keyword>
<feature type="coiled-coil region" evidence="2">
    <location>
        <begin position="511"/>
        <end position="569"/>
    </location>
</feature>
<name>T0S2N8_SAPDV</name>
<feature type="coiled-coil region" evidence="2">
    <location>
        <begin position="602"/>
        <end position="641"/>
    </location>
</feature>
<dbReference type="VEuPathDB" id="FungiDB:SDRG_03463"/>
<dbReference type="GeneID" id="19944190"/>
<feature type="compositionally biased region" description="Acidic residues" evidence="3">
    <location>
        <begin position="59"/>
        <end position="88"/>
    </location>
</feature>
<dbReference type="SUPFAM" id="SSF57850">
    <property type="entry name" value="RING/U-box"/>
    <property type="match status" value="1"/>
</dbReference>
<dbReference type="GO" id="GO:0061630">
    <property type="term" value="F:ubiquitin protein ligase activity"/>
    <property type="evidence" value="ECO:0007669"/>
    <property type="project" value="TreeGrafter"/>
</dbReference>
<dbReference type="Gene3D" id="3.30.70.330">
    <property type="match status" value="1"/>
</dbReference>
<evidence type="ECO:0000259" key="5">
    <source>
        <dbReference type="PROSITE" id="PS51297"/>
    </source>
</evidence>
<keyword evidence="2" id="KW-0175">Coiled coil</keyword>
<dbReference type="Pfam" id="PF00076">
    <property type="entry name" value="RRM_1"/>
    <property type="match status" value="1"/>
</dbReference>
<reference evidence="6 7" key="1">
    <citation type="submission" date="2012-04" db="EMBL/GenBank/DDBJ databases">
        <title>The Genome Sequence of Saprolegnia declina VS20.</title>
        <authorList>
            <consortium name="The Broad Institute Genome Sequencing Platform"/>
            <person name="Russ C."/>
            <person name="Nusbaum C."/>
            <person name="Tyler B."/>
            <person name="van West P."/>
            <person name="Dieguez-Uribeondo J."/>
            <person name="de Bruijn I."/>
            <person name="Tripathy S."/>
            <person name="Jiang R."/>
            <person name="Young S.K."/>
            <person name="Zeng Q."/>
            <person name="Gargeya S."/>
            <person name="Fitzgerald M."/>
            <person name="Haas B."/>
            <person name="Abouelleil A."/>
            <person name="Alvarado L."/>
            <person name="Arachchi H.M."/>
            <person name="Berlin A."/>
            <person name="Chapman S.B."/>
            <person name="Goldberg J."/>
            <person name="Griggs A."/>
            <person name="Gujja S."/>
            <person name="Hansen M."/>
            <person name="Howarth C."/>
            <person name="Imamovic A."/>
            <person name="Larimer J."/>
            <person name="McCowen C."/>
            <person name="Montmayeur A."/>
            <person name="Murphy C."/>
            <person name="Neiman D."/>
            <person name="Pearson M."/>
            <person name="Priest M."/>
            <person name="Roberts A."/>
            <person name="Saif S."/>
            <person name="Shea T."/>
            <person name="Sisk P."/>
            <person name="Sykes S."/>
            <person name="Wortman J."/>
            <person name="Nusbaum C."/>
            <person name="Birren B."/>
        </authorList>
    </citation>
    <scope>NUCLEOTIDE SEQUENCE [LARGE SCALE GENOMIC DNA]</scope>
    <source>
        <strain evidence="6 7">VS20</strain>
    </source>
</reference>
<feature type="region of interest" description="Disordered" evidence="3">
    <location>
        <begin position="41"/>
        <end position="90"/>
    </location>
</feature>
<accession>T0S2N8</accession>
<dbReference type="STRING" id="1156394.T0S2N8"/>
<keyword evidence="7" id="KW-1185">Reference proteome</keyword>
<proteinExistence type="predicted"/>
<dbReference type="GO" id="GO:0016567">
    <property type="term" value="P:protein ubiquitination"/>
    <property type="evidence" value="ECO:0007669"/>
    <property type="project" value="TreeGrafter"/>
</dbReference>
<dbReference type="OrthoDB" id="1711136at2759"/>
<dbReference type="EMBL" id="JH767139">
    <property type="protein sequence ID" value="EQC39258.1"/>
    <property type="molecule type" value="Genomic_DNA"/>
</dbReference>
<dbReference type="Gene3D" id="3.30.40.10">
    <property type="entry name" value="Zinc/RING finger domain, C3HC4 (zinc finger)"/>
    <property type="match status" value="1"/>
</dbReference>
<organism evidence="6 7">
    <name type="scientific">Saprolegnia diclina (strain VS20)</name>
    <dbReference type="NCBI Taxonomy" id="1156394"/>
    <lineage>
        <taxon>Eukaryota</taxon>
        <taxon>Sar</taxon>
        <taxon>Stramenopiles</taxon>
        <taxon>Oomycota</taxon>
        <taxon>Saprolegniomycetes</taxon>
        <taxon>Saprolegniales</taxon>
        <taxon>Saprolegniaceae</taxon>
        <taxon>Saprolegnia</taxon>
    </lineage>
</organism>
<dbReference type="OMA" id="MALICNA"/>
<dbReference type="GO" id="GO:0003700">
    <property type="term" value="F:DNA-binding transcription factor activity"/>
    <property type="evidence" value="ECO:0007669"/>
    <property type="project" value="InterPro"/>
</dbReference>
<evidence type="ECO:0000256" key="1">
    <source>
        <dbReference type="PROSITE-ProRule" id="PRU00175"/>
    </source>
</evidence>
<evidence type="ECO:0000313" key="7">
    <source>
        <dbReference type="Proteomes" id="UP000030762"/>
    </source>
</evidence>
<feature type="domain" description="RING-type" evidence="4">
    <location>
        <begin position="644"/>
        <end position="681"/>
    </location>
</feature>
<protein>
    <recommendedName>
        <fullName evidence="8">RING-type domain-containing protein</fullName>
    </recommendedName>
</protein>
<sequence length="692" mass="78393">MADETRRLRPMRMDELEMDHADEVDGLDFDYLMALICNAVGPGEKDAPSHTGASLGHIDDDDEDDDEDDDQDHDDDDGDTSSYEEGELETLSTHARAATYDVPMQAAHASLRATDIDGGLLHRDVSHYLAARQHCKTPMARRPTHLRQTLPLAASTASFAATSSYQPSTSLSARRRVYPNYERSMLFGEKALELRDLETILSEYDMDDAPGDNMSRLFPSDDDDDDDEEEDTKQAPSIDYEQNLLSHFSMLGFDADIVSSVLIEVVDARRSTNEICATRQFTSIVQALVDDHGSDNNNSDNERGARKIRQEHVAPSAVQATSFPWPVFDMAQYEFGTARPGTCFSSVVVLVNVPPVSDATSETLHGCLLSQLFSKLSNPIQVVLPVVPSTGLLKGHGFLEFSDRPNATAVARALDGLTWSPAFPAFRAMLFREYDGSHRLLDNHKDSSSFATRVDDTSSNNNCEDELRFHALDLESEDDENHSDALDASSRRMTRVEHQLVQRNEQLEYLMQCVERDRDAILSENDELRRMMEAYREREKQQEHALLSLSSLRQRIQLNEQKYREHMRRMRQNEHVTQALRRRLEELSGHPQSLHALGIAELRELEDTLDTALYKVRTIKEQKIQEQKQQLDRQVEVQQELKLCVICLTAEKTILCLPCRHVCMCQACSGHAEVTRCPICRLDIQEKMLIYA</sequence>
<evidence type="ECO:0000256" key="2">
    <source>
        <dbReference type="SAM" id="Coils"/>
    </source>
</evidence>
<keyword evidence="1" id="KW-0863">Zinc-finger</keyword>
<dbReference type="InterPro" id="IPR001841">
    <property type="entry name" value="Znf_RING"/>
</dbReference>
<dbReference type="GO" id="GO:0003723">
    <property type="term" value="F:RNA binding"/>
    <property type="evidence" value="ECO:0007669"/>
    <property type="project" value="InterPro"/>
</dbReference>
<dbReference type="InterPro" id="IPR012677">
    <property type="entry name" value="Nucleotide-bd_a/b_plait_sf"/>
</dbReference>